<comment type="subcellular location">
    <subcellularLocation>
        <location evidence="1 8">Cell outer membrane</location>
        <topology evidence="1 8">Multi-pass membrane protein</topology>
    </subcellularLocation>
</comment>
<dbReference type="InterPro" id="IPR012910">
    <property type="entry name" value="Plug_dom"/>
</dbReference>
<keyword evidence="2 8" id="KW-0813">Transport</keyword>
<dbReference type="Gene3D" id="2.40.170.20">
    <property type="entry name" value="TonB-dependent receptor, beta-barrel domain"/>
    <property type="match status" value="1"/>
</dbReference>
<evidence type="ECO:0000313" key="10">
    <source>
        <dbReference type="EMBL" id="SFD04947.1"/>
    </source>
</evidence>
<dbReference type="PANTHER" id="PTHR30069:SF29">
    <property type="entry name" value="HEMOGLOBIN AND HEMOGLOBIN-HAPTOGLOBIN-BINDING PROTEIN 1-RELATED"/>
    <property type="match status" value="1"/>
</dbReference>
<comment type="similarity">
    <text evidence="8">Belongs to the TonB-dependent receptor family.</text>
</comment>
<accession>A0A1I1P554</accession>
<dbReference type="AlphaFoldDB" id="A0A1I1P554"/>
<name>A0A1I1P554_9FLAO</name>
<keyword evidence="11" id="KW-1185">Reference proteome</keyword>
<gene>
    <name evidence="10" type="ORF">SAMN04487987_103187</name>
</gene>
<organism evidence="10 11">
    <name type="scientific">Algibacter pectinivorans</name>
    <dbReference type="NCBI Taxonomy" id="870482"/>
    <lineage>
        <taxon>Bacteria</taxon>
        <taxon>Pseudomonadati</taxon>
        <taxon>Bacteroidota</taxon>
        <taxon>Flavobacteriia</taxon>
        <taxon>Flavobacteriales</taxon>
        <taxon>Flavobacteriaceae</taxon>
        <taxon>Algibacter</taxon>
    </lineage>
</organism>
<keyword evidence="3 8" id="KW-1134">Transmembrane beta strand</keyword>
<dbReference type="Gene3D" id="2.170.130.10">
    <property type="entry name" value="TonB-dependent receptor, plug domain"/>
    <property type="match status" value="1"/>
</dbReference>
<evidence type="ECO:0000256" key="4">
    <source>
        <dbReference type="ARBA" id="ARBA00022692"/>
    </source>
</evidence>
<protein>
    <submittedName>
        <fullName evidence="10">Iron complex outermembrane recepter protein</fullName>
    </submittedName>
</protein>
<dbReference type="PANTHER" id="PTHR30069">
    <property type="entry name" value="TONB-DEPENDENT OUTER MEMBRANE RECEPTOR"/>
    <property type="match status" value="1"/>
</dbReference>
<dbReference type="OrthoDB" id="9795928at2"/>
<sequence>MKQVMNFKEKTLLFILIITPMLCFNIFAQQDKVYNEMTLEELLDIDVVITASKHPEDLFETPLSTTIISKEEINNSGVTTIPEALRLSQGLIVREITPGNYDIHIRGYDDITKNVYLTLSYNTTILVMIDNRIVYSYFSGGTFWETLPVGLNDIERIEVVRGPASALYGPNAVTGVINIITSHANKKGKNVTVNTQIGTNKAKNASLNLGYNWDDKTKLTFSSNFSERYRFDSNYYDFVKKDYTDIDNLSMFVEPIKNHDTNAPWTYKEYQEELGAFYDEELSLRRIGGNIFFTHNYGVNSNIDIALGAQKSQSQRTGFLNLATPLSQTESESYYLNAKIKHNNLSGQFNINTGKDENNYKFNSYKFTTIDGNLEYFKEFKTVSIRPGINYKYLMYNSPFTYNERFSFNDLNFQFKDEARKTFSISAFMLTEWKPIPKLRVIGAARLDKFGFNKNYFLNYEIASTYRINKSNLVRAVHSKASKSPFFFDTYLNGIITTNYNHVIDDSIDPITIPVTLHVNGQKDLKYPTITSSEIGWRTKITNTLNLDLEMFYSKVDNFVNPNAYHDYITEQELDENGNVGDLLSISASGAVKFENYNLNASQYGLGFTIDYDLNDKFKAKAFGNYQKTNISGRKNIDVELTNIQFDVNSTGDILTTKLSNTTNPTQWSEDATPSFFGGFAINYKPYDKWGFNTDGYIYSQHEFANYNYYQISDIENLEKDKSQMYIKTNLIMNAKISYQINKNSLVNITAKNLLGQHREYGFADNIRSIILIGFQWKI</sequence>
<reference evidence="11" key="1">
    <citation type="submission" date="2016-10" db="EMBL/GenBank/DDBJ databases">
        <authorList>
            <person name="Varghese N."/>
            <person name="Submissions S."/>
        </authorList>
    </citation>
    <scope>NUCLEOTIDE SEQUENCE [LARGE SCALE GENOMIC DNA]</scope>
    <source>
        <strain evidence="11">DSM 25730</strain>
    </source>
</reference>
<keyword evidence="6 8" id="KW-0472">Membrane</keyword>
<keyword evidence="5" id="KW-0732">Signal</keyword>
<evidence type="ECO:0000259" key="9">
    <source>
        <dbReference type="Pfam" id="PF07715"/>
    </source>
</evidence>
<dbReference type="Pfam" id="PF07715">
    <property type="entry name" value="Plug"/>
    <property type="match status" value="1"/>
</dbReference>
<keyword evidence="7 8" id="KW-0998">Cell outer membrane</keyword>
<evidence type="ECO:0000256" key="2">
    <source>
        <dbReference type="ARBA" id="ARBA00022448"/>
    </source>
</evidence>
<dbReference type="STRING" id="870482.SAMN04487987_103187"/>
<feature type="domain" description="TonB-dependent receptor plug" evidence="9">
    <location>
        <begin position="58"/>
        <end position="176"/>
    </location>
</feature>
<evidence type="ECO:0000256" key="8">
    <source>
        <dbReference type="PROSITE-ProRule" id="PRU01360"/>
    </source>
</evidence>
<evidence type="ECO:0000256" key="5">
    <source>
        <dbReference type="ARBA" id="ARBA00022729"/>
    </source>
</evidence>
<dbReference type="InterPro" id="IPR039426">
    <property type="entry name" value="TonB-dep_rcpt-like"/>
</dbReference>
<evidence type="ECO:0000313" key="11">
    <source>
        <dbReference type="Proteomes" id="UP000199439"/>
    </source>
</evidence>
<dbReference type="GO" id="GO:0015344">
    <property type="term" value="F:siderophore uptake transmembrane transporter activity"/>
    <property type="evidence" value="ECO:0007669"/>
    <property type="project" value="TreeGrafter"/>
</dbReference>
<dbReference type="Proteomes" id="UP000199439">
    <property type="component" value="Unassembled WGS sequence"/>
</dbReference>
<evidence type="ECO:0000256" key="3">
    <source>
        <dbReference type="ARBA" id="ARBA00022452"/>
    </source>
</evidence>
<dbReference type="InterPro" id="IPR037066">
    <property type="entry name" value="Plug_dom_sf"/>
</dbReference>
<dbReference type="SUPFAM" id="SSF56935">
    <property type="entry name" value="Porins"/>
    <property type="match status" value="1"/>
</dbReference>
<evidence type="ECO:0000256" key="7">
    <source>
        <dbReference type="ARBA" id="ARBA00023237"/>
    </source>
</evidence>
<dbReference type="GO" id="GO:0044718">
    <property type="term" value="P:siderophore transmembrane transport"/>
    <property type="evidence" value="ECO:0007669"/>
    <property type="project" value="TreeGrafter"/>
</dbReference>
<proteinExistence type="inferred from homology"/>
<dbReference type="EMBL" id="FOMI01000003">
    <property type="protein sequence ID" value="SFD04947.1"/>
    <property type="molecule type" value="Genomic_DNA"/>
</dbReference>
<keyword evidence="4 8" id="KW-0812">Transmembrane</keyword>
<evidence type="ECO:0000256" key="6">
    <source>
        <dbReference type="ARBA" id="ARBA00023136"/>
    </source>
</evidence>
<dbReference type="InterPro" id="IPR036942">
    <property type="entry name" value="Beta-barrel_TonB_sf"/>
</dbReference>
<evidence type="ECO:0000256" key="1">
    <source>
        <dbReference type="ARBA" id="ARBA00004571"/>
    </source>
</evidence>
<dbReference type="GO" id="GO:0009279">
    <property type="term" value="C:cell outer membrane"/>
    <property type="evidence" value="ECO:0007669"/>
    <property type="project" value="UniProtKB-SubCell"/>
</dbReference>
<dbReference type="PROSITE" id="PS52016">
    <property type="entry name" value="TONB_DEPENDENT_REC_3"/>
    <property type="match status" value="1"/>
</dbReference>